<dbReference type="EMBL" id="CACSAS010000038">
    <property type="protein sequence ID" value="CAA0129771.1"/>
    <property type="molecule type" value="Genomic_DNA"/>
</dbReference>
<accession>A0A5S9R6J3</accession>
<name>A0A5S9R6J3_9HYPH</name>
<sequence>MPPQLREVAGARAVVGDDRSAAPVIVDIRKAEQVGPLDRRLGAYRRRHAAQVDDCALLVEAEAINSRELPRVPDDHGGSGDATGHRHALHADGVGRHHVQIAIGHLIARPDRRLHARRRPVDLAVHQQPAGGERIVGRALRHRQHLGRRVLQHVGGVVGTATDDRLRDLLGHDDAADLVDRPAIERDDRGAGAAIRKDMRLGVHLLGVPAQRFAIAQRRRAGAGVAVDRRRAL</sequence>
<dbReference type="Proteomes" id="UP000433050">
    <property type="component" value="Unassembled WGS sequence"/>
</dbReference>
<organism evidence="1 2">
    <name type="scientific">Starkeya nomas</name>
    <dbReference type="NCBI Taxonomy" id="2666134"/>
    <lineage>
        <taxon>Bacteria</taxon>
        <taxon>Pseudomonadati</taxon>
        <taxon>Pseudomonadota</taxon>
        <taxon>Alphaproteobacteria</taxon>
        <taxon>Hyphomicrobiales</taxon>
        <taxon>Xanthobacteraceae</taxon>
        <taxon>Starkeya</taxon>
    </lineage>
</organism>
<evidence type="ECO:0000313" key="1">
    <source>
        <dbReference type="EMBL" id="CAA0129771.1"/>
    </source>
</evidence>
<proteinExistence type="predicted"/>
<protein>
    <submittedName>
        <fullName evidence="1">Uncharacterized protein</fullName>
    </submittedName>
</protein>
<dbReference type="AlphaFoldDB" id="A0A5S9R6J3"/>
<reference evidence="1 2" key="1">
    <citation type="submission" date="2019-12" db="EMBL/GenBank/DDBJ databases">
        <authorList>
            <person name="Reyes-Prieto M."/>
        </authorList>
    </citation>
    <scope>NUCLEOTIDE SEQUENCE [LARGE SCALE GENOMIC DNA]</scope>
    <source>
        <strain evidence="1">HF14-78462</strain>
    </source>
</reference>
<gene>
    <name evidence="1" type="ORF">STARVERO_04529</name>
</gene>
<evidence type="ECO:0000313" key="2">
    <source>
        <dbReference type="Proteomes" id="UP000433050"/>
    </source>
</evidence>
<keyword evidence="2" id="KW-1185">Reference proteome</keyword>